<dbReference type="Proteomes" id="UP001153620">
    <property type="component" value="Chromosome 2"/>
</dbReference>
<evidence type="ECO:0000313" key="4">
    <source>
        <dbReference type="Proteomes" id="UP001153620"/>
    </source>
</evidence>
<feature type="domain" description="C-type lectin" evidence="2">
    <location>
        <begin position="55"/>
        <end position="176"/>
    </location>
</feature>
<dbReference type="PROSITE" id="PS50041">
    <property type="entry name" value="C_TYPE_LECTIN_2"/>
    <property type="match status" value="1"/>
</dbReference>
<dbReference type="InterPro" id="IPR016187">
    <property type="entry name" value="CTDL_fold"/>
</dbReference>
<proteinExistence type="predicted"/>
<dbReference type="OrthoDB" id="7795339at2759"/>
<dbReference type="InterPro" id="IPR001304">
    <property type="entry name" value="C-type_lectin-like"/>
</dbReference>
<dbReference type="Gene3D" id="3.10.100.10">
    <property type="entry name" value="Mannose-Binding Protein A, subunit A"/>
    <property type="match status" value="1"/>
</dbReference>
<dbReference type="SMART" id="SM00034">
    <property type="entry name" value="CLECT"/>
    <property type="match status" value="1"/>
</dbReference>
<dbReference type="PANTHER" id="PTHR22803">
    <property type="entry name" value="MANNOSE, PHOSPHOLIPASE, LECTIN RECEPTOR RELATED"/>
    <property type="match status" value="1"/>
</dbReference>
<dbReference type="InterPro" id="IPR050111">
    <property type="entry name" value="C-type_lectin/snaclec_domain"/>
</dbReference>
<accession>A0A9N9WV73</accession>
<dbReference type="CDD" id="cd00037">
    <property type="entry name" value="CLECT"/>
    <property type="match status" value="1"/>
</dbReference>
<sequence length="200" mass="22684">MKTVFAYILFSFVVISSQAELPQQSNIVEKSVIVDNVAFIKIGTYRGTTDDGTEYQKSYFYPRYSPKISWFDSRSTCESFGFELTTLETYEEMQIVFNLADNYLKTLIDIGIFVDAMTLTLKSTTDWYWAKTGKKLSFALPWIPGEPNNSQNANEACLQFGKRTGSAVTGFNDVPCTSTAYTFLCQKIEFSIPLKIEETI</sequence>
<evidence type="ECO:0000256" key="1">
    <source>
        <dbReference type="SAM" id="SignalP"/>
    </source>
</evidence>
<name>A0A9N9WV73_9DIPT</name>
<reference evidence="3" key="1">
    <citation type="submission" date="2022-01" db="EMBL/GenBank/DDBJ databases">
        <authorList>
            <person name="King R."/>
        </authorList>
    </citation>
    <scope>NUCLEOTIDE SEQUENCE</scope>
</reference>
<dbReference type="EMBL" id="OU895878">
    <property type="protein sequence ID" value="CAG9805257.1"/>
    <property type="molecule type" value="Genomic_DNA"/>
</dbReference>
<reference evidence="3" key="2">
    <citation type="submission" date="2022-10" db="EMBL/GenBank/DDBJ databases">
        <authorList>
            <consortium name="ENA_rothamsted_submissions"/>
            <consortium name="culmorum"/>
            <person name="King R."/>
        </authorList>
    </citation>
    <scope>NUCLEOTIDE SEQUENCE</scope>
</reference>
<protein>
    <recommendedName>
        <fullName evidence="2">C-type lectin domain-containing protein</fullName>
    </recommendedName>
</protein>
<organism evidence="3 4">
    <name type="scientific">Chironomus riparius</name>
    <dbReference type="NCBI Taxonomy" id="315576"/>
    <lineage>
        <taxon>Eukaryota</taxon>
        <taxon>Metazoa</taxon>
        <taxon>Ecdysozoa</taxon>
        <taxon>Arthropoda</taxon>
        <taxon>Hexapoda</taxon>
        <taxon>Insecta</taxon>
        <taxon>Pterygota</taxon>
        <taxon>Neoptera</taxon>
        <taxon>Endopterygota</taxon>
        <taxon>Diptera</taxon>
        <taxon>Nematocera</taxon>
        <taxon>Chironomoidea</taxon>
        <taxon>Chironomidae</taxon>
        <taxon>Chironominae</taxon>
        <taxon>Chironomus</taxon>
    </lineage>
</organism>
<evidence type="ECO:0000259" key="2">
    <source>
        <dbReference type="PROSITE" id="PS50041"/>
    </source>
</evidence>
<keyword evidence="4" id="KW-1185">Reference proteome</keyword>
<dbReference type="InterPro" id="IPR016186">
    <property type="entry name" value="C-type_lectin-like/link_sf"/>
</dbReference>
<feature type="chain" id="PRO_5040422027" description="C-type lectin domain-containing protein" evidence="1">
    <location>
        <begin position="20"/>
        <end position="200"/>
    </location>
</feature>
<dbReference type="AlphaFoldDB" id="A0A9N9WV73"/>
<feature type="signal peptide" evidence="1">
    <location>
        <begin position="1"/>
        <end position="19"/>
    </location>
</feature>
<gene>
    <name evidence="3" type="ORF">CHIRRI_LOCUS8131</name>
</gene>
<evidence type="ECO:0000313" key="3">
    <source>
        <dbReference type="EMBL" id="CAG9805257.1"/>
    </source>
</evidence>
<dbReference type="SUPFAM" id="SSF56436">
    <property type="entry name" value="C-type lectin-like"/>
    <property type="match status" value="1"/>
</dbReference>
<keyword evidence="1" id="KW-0732">Signal</keyword>